<dbReference type="AlphaFoldDB" id="A0A9X8EAY3"/>
<evidence type="ECO:0000256" key="1">
    <source>
        <dbReference type="SAM" id="MobiDB-lite"/>
    </source>
</evidence>
<evidence type="ECO:0000313" key="4">
    <source>
        <dbReference type="Proteomes" id="UP000275652"/>
    </source>
</evidence>
<dbReference type="PANTHER" id="PTHR19303">
    <property type="entry name" value="TRANSPOSON"/>
    <property type="match status" value="1"/>
</dbReference>
<dbReference type="Proteomes" id="UP000275652">
    <property type="component" value="Unassembled WGS sequence"/>
</dbReference>
<protein>
    <recommendedName>
        <fullName evidence="2">DDE-1 domain-containing protein</fullName>
    </recommendedName>
</protein>
<gene>
    <name evidence="3" type="ORF">DYB28_004029</name>
</gene>
<comment type="caution">
    <text evidence="3">The sequence shown here is derived from an EMBL/GenBank/DDBJ whole genome shotgun (WGS) entry which is preliminary data.</text>
</comment>
<sequence>MEHDTSNQLSHPVRRHTYPISLKKQVVALRDCMSIREIGDHLGVHYSNVRNWVRVANKLSDFKGNKKSSNVPGAGRPPILPQPDALLEFMDTPRHQERALTWFHMVNFLKKHQQQWLQTYIERQADGCGYDNLLRLLERFSARHGYTYQQACTAKRTITDLKSTRVEFAVRFCSEHRSLPDDCVYNVDETGIQYDMPPRYIWSKIGGTPKLSKGEKHSYPERVTGRSLLVLDNFDAHVSEEGVDTAAEIGYDVCPLPPNATSHCQPLDVSIMAPFKHHLHDLWIAEDTIEHDEEDDQDWMSHTAHVKRTTMIKRAIMAWEKITPEQVLASDLEVLKKRLTTASRFDTTILDADSSIGKMVDNLMRALERDNQAWVLDQESKTVVDIMIKSIKLLGLQKSVQRQLALQRNKPLKSNVYRFLDWLRVQTAGYHLYAPVEDEKTSAPPERQPQHHRGHPSLDDLKAVLAVVVDLPAPRATQRESARNRKVTKLQGSANKSLGRETKIEGIVSVTTTLLDTGSDVTLVTAGVMKSMERAGVEVKVISPEPSVIQPYGQAPALKVDRQVQFKLVTLDTPVDLWPCVDSRPGGLFLQRDRAPDQPGCDGTAGLL</sequence>
<evidence type="ECO:0000313" key="3">
    <source>
        <dbReference type="EMBL" id="RLO12662.1"/>
    </source>
</evidence>
<name>A0A9X8EAY3_APHAT</name>
<reference evidence="3 4" key="1">
    <citation type="journal article" date="2018" name="J. Invertebr. Pathol.">
        <title>New genotyping method for the causative agent of crayfish plague (Aphanomyces astaci) based on whole genome data.</title>
        <authorList>
            <person name="Minardi D."/>
            <person name="Studholme D.J."/>
            <person name="van der Giezen M."/>
            <person name="Pretto T."/>
            <person name="Oidtmann B."/>
        </authorList>
    </citation>
    <scope>NUCLEOTIDE SEQUENCE [LARGE SCALE GENOMIC DNA]</scope>
    <source>
        <strain evidence="3 4">KB13</strain>
    </source>
</reference>
<dbReference type="GO" id="GO:0003677">
    <property type="term" value="F:DNA binding"/>
    <property type="evidence" value="ECO:0007669"/>
    <property type="project" value="TreeGrafter"/>
</dbReference>
<dbReference type="Pfam" id="PF03184">
    <property type="entry name" value="DDE_1"/>
    <property type="match status" value="1"/>
</dbReference>
<dbReference type="EMBL" id="QUTI01012793">
    <property type="protein sequence ID" value="RLO12662.1"/>
    <property type="molecule type" value="Genomic_DNA"/>
</dbReference>
<feature type="region of interest" description="Disordered" evidence="1">
    <location>
        <begin position="438"/>
        <end position="457"/>
    </location>
</feature>
<accession>A0A9X8EAY3</accession>
<proteinExistence type="predicted"/>
<feature type="domain" description="DDE-1" evidence="2">
    <location>
        <begin position="223"/>
        <end position="327"/>
    </location>
</feature>
<evidence type="ECO:0000259" key="2">
    <source>
        <dbReference type="Pfam" id="PF03184"/>
    </source>
</evidence>
<dbReference type="InterPro" id="IPR004875">
    <property type="entry name" value="DDE_SF_endonuclease_dom"/>
</dbReference>
<organism evidence="3 4">
    <name type="scientific">Aphanomyces astaci</name>
    <name type="common">Crayfish plague agent</name>
    <dbReference type="NCBI Taxonomy" id="112090"/>
    <lineage>
        <taxon>Eukaryota</taxon>
        <taxon>Sar</taxon>
        <taxon>Stramenopiles</taxon>
        <taxon>Oomycota</taxon>
        <taxon>Saprolegniomycetes</taxon>
        <taxon>Saprolegniales</taxon>
        <taxon>Verrucalvaceae</taxon>
        <taxon>Aphanomyces</taxon>
    </lineage>
</organism>
<dbReference type="InterPro" id="IPR050863">
    <property type="entry name" value="CenT-Element_Derived"/>
</dbReference>
<dbReference type="GO" id="GO:0005634">
    <property type="term" value="C:nucleus"/>
    <property type="evidence" value="ECO:0007669"/>
    <property type="project" value="TreeGrafter"/>
</dbReference>